<dbReference type="SUPFAM" id="SSF81606">
    <property type="entry name" value="PP2C-like"/>
    <property type="match status" value="1"/>
</dbReference>
<organism evidence="7 8">
    <name type="scientific">Pythium oligandrum</name>
    <name type="common">Mycoparasitic fungus</name>
    <dbReference type="NCBI Taxonomy" id="41045"/>
    <lineage>
        <taxon>Eukaryota</taxon>
        <taxon>Sar</taxon>
        <taxon>Stramenopiles</taxon>
        <taxon>Oomycota</taxon>
        <taxon>Peronosporomycetes</taxon>
        <taxon>Pythiales</taxon>
        <taxon>Pythiaceae</taxon>
        <taxon>Pythium</taxon>
    </lineage>
</organism>
<evidence type="ECO:0000313" key="8">
    <source>
        <dbReference type="Proteomes" id="UP000794436"/>
    </source>
</evidence>
<dbReference type="Gene3D" id="3.60.40.10">
    <property type="entry name" value="PPM-type phosphatase domain"/>
    <property type="match status" value="1"/>
</dbReference>
<dbReference type="OrthoDB" id="10264738at2759"/>
<comment type="subcellular location">
    <subcellularLocation>
        <location evidence="1">Membrane</location>
        <topology evidence="1">Peripheral membrane protein</topology>
    </subcellularLocation>
</comment>
<dbReference type="EMBL" id="SPLM01000108">
    <property type="protein sequence ID" value="TMW60527.1"/>
    <property type="molecule type" value="Genomic_DNA"/>
</dbReference>
<comment type="caution">
    <text evidence="7">The sequence shown here is derived from an EMBL/GenBank/DDBJ whole genome shotgun (WGS) entry which is preliminary data.</text>
</comment>
<dbReference type="CDD" id="cd00143">
    <property type="entry name" value="PP2Cc"/>
    <property type="match status" value="1"/>
</dbReference>
<dbReference type="GO" id="GO:0004722">
    <property type="term" value="F:protein serine/threonine phosphatase activity"/>
    <property type="evidence" value="ECO:0007669"/>
    <property type="project" value="InterPro"/>
</dbReference>
<dbReference type="Pfam" id="PF00481">
    <property type="entry name" value="PP2C"/>
    <property type="match status" value="1"/>
</dbReference>
<dbReference type="GO" id="GO:0046872">
    <property type="term" value="F:metal ion binding"/>
    <property type="evidence" value="ECO:0007669"/>
    <property type="project" value="UniProtKB-KW"/>
</dbReference>
<dbReference type="PROSITE" id="PS01032">
    <property type="entry name" value="PPM_1"/>
    <property type="match status" value="1"/>
</dbReference>
<dbReference type="InterPro" id="IPR015655">
    <property type="entry name" value="PP2C"/>
</dbReference>
<dbReference type="InterPro" id="IPR001932">
    <property type="entry name" value="PPM-type_phosphatase-like_dom"/>
</dbReference>
<evidence type="ECO:0000256" key="3">
    <source>
        <dbReference type="ARBA" id="ARBA00022801"/>
    </source>
</evidence>
<proteinExistence type="inferred from homology"/>
<sequence>MSAPVEIMNVPLRHATASTRGAKQSNEDRYVSVVDRFPGPVFGVFDGHGGVSAAKYLVRHLVQNVIYAVEAYIGHERVQDVAEVRSAYEDDAMKLDQLTKKMEMEHCCLKNVGEWKQEVDGDDTEISEIEADLRKVCNRLQAQVDEIASNEVKRDVHLHNFWSFIKNHFASTVRTTFHRTDEALLQALPSNDGSTAVLVWLIGHKPSDLTIYAANVGDSRAVLCRNGLAVPLTRDHTPDQPDEMKRILKHGGAVAQFEGVARVYSPGALQKSTEPSVKKRLAMSRSFGDRPLKIPQECVTCEPEISHVNVTEDDWFLVIATDGVWNALSNQEAVDIALQHFDDPKTAARAILGEAYREGSLDNITATVVQFAWQDDVKRARHHVARQH</sequence>
<keyword evidence="2" id="KW-0479">Metal-binding</keyword>
<dbReference type="InterPro" id="IPR036457">
    <property type="entry name" value="PPM-type-like_dom_sf"/>
</dbReference>
<evidence type="ECO:0000256" key="5">
    <source>
        <dbReference type="RuleBase" id="RU003465"/>
    </source>
</evidence>
<dbReference type="AlphaFoldDB" id="A0A8K1FI84"/>
<comment type="similarity">
    <text evidence="5">Belongs to the PP2C family.</text>
</comment>
<reference evidence="7" key="1">
    <citation type="submission" date="2019-03" db="EMBL/GenBank/DDBJ databases">
        <title>Long read genome sequence of the mycoparasitic Pythium oligandrum ATCC 38472 isolated from sugarbeet rhizosphere.</title>
        <authorList>
            <person name="Gaulin E."/>
        </authorList>
    </citation>
    <scope>NUCLEOTIDE SEQUENCE</scope>
    <source>
        <strain evidence="7">ATCC 38472_TT</strain>
    </source>
</reference>
<evidence type="ECO:0000256" key="1">
    <source>
        <dbReference type="ARBA" id="ARBA00004170"/>
    </source>
</evidence>
<dbReference type="GO" id="GO:0016020">
    <property type="term" value="C:membrane"/>
    <property type="evidence" value="ECO:0007669"/>
    <property type="project" value="UniProtKB-SubCell"/>
</dbReference>
<gene>
    <name evidence="7" type="ORF">Poli38472_000569</name>
</gene>
<evidence type="ECO:0000259" key="6">
    <source>
        <dbReference type="PROSITE" id="PS51746"/>
    </source>
</evidence>
<feature type="domain" description="PPM-type phosphatase" evidence="6">
    <location>
        <begin position="13"/>
        <end position="371"/>
    </location>
</feature>
<dbReference type="SMART" id="SM00332">
    <property type="entry name" value="PP2Cc"/>
    <property type="match status" value="1"/>
</dbReference>
<name>A0A8K1FI84_PYTOL</name>
<protein>
    <recommendedName>
        <fullName evidence="6">PPM-type phosphatase domain-containing protein</fullName>
    </recommendedName>
</protein>
<keyword evidence="8" id="KW-1185">Reference proteome</keyword>
<evidence type="ECO:0000313" key="7">
    <source>
        <dbReference type="EMBL" id="TMW60527.1"/>
    </source>
</evidence>
<accession>A0A8K1FI84</accession>
<evidence type="ECO:0000256" key="2">
    <source>
        <dbReference type="ARBA" id="ARBA00022723"/>
    </source>
</evidence>
<dbReference type="PANTHER" id="PTHR47992">
    <property type="entry name" value="PROTEIN PHOSPHATASE"/>
    <property type="match status" value="1"/>
</dbReference>
<keyword evidence="3 5" id="KW-0378">Hydrolase</keyword>
<dbReference type="InterPro" id="IPR000222">
    <property type="entry name" value="PP2C_BS"/>
</dbReference>
<evidence type="ECO:0000256" key="4">
    <source>
        <dbReference type="ARBA" id="ARBA00022912"/>
    </source>
</evidence>
<keyword evidence="4 5" id="KW-0904">Protein phosphatase</keyword>
<dbReference type="Proteomes" id="UP000794436">
    <property type="component" value="Unassembled WGS sequence"/>
</dbReference>
<dbReference type="PROSITE" id="PS51746">
    <property type="entry name" value="PPM_2"/>
    <property type="match status" value="1"/>
</dbReference>